<name>A0A7V8GMU2_9GAMM</name>
<dbReference type="EMBL" id="MWIP01000005">
    <property type="protein sequence ID" value="KAF1686696.1"/>
    <property type="molecule type" value="Genomic_DNA"/>
</dbReference>
<sequence>MAVLMSAMPAWGQTPLQEFAFSRGTIAVEYERATSGEGEVARLAAARESMPVRVVVMGEDTPDVDDEVAKAYTEGLRALFADVARSEDGRVPATGYLAVVTVAAADEEVEGREQVFQMRQPGVSCRSAGNSVECGDFGGVAVPVGTRSTTETGKRVDTVIQFHRLDGKGGWVTVFEESYSLHYREPECRNGITAAAVLAGALAGQALSEQPRKIQFNSNAELLRCRK</sequence>
<dbReference type="Proteomes" id="UP000462066">
    <property type="component" value="Unassembled WGS sequence"/>
</dbReference>
<comment type="caution">
    <text evidence="1">The sequence shown here is derived from an EMBL/GenBank/DDBJ whole genome shotgun (WGS) entry which is preliminary data.</text>
</comment>
<evidence type="ECO:0000313" key="2">
    <source>
        <dbReference type="Proteomes" id="UP000462066"/>
    </source>
</evidence>
<reference evidence="1 2" key="1">
    <citation type="submission" date="2017-10" db="EMBL/GenBank/DDBJ databases">
        <title>Whole genome sequencing of Pseudoxanthomonas broegbernensis DSM 12573(T).</title>
        <authorList>
            <person name="Kumar S."/>
            <person name="Bansal K."/>
            <person name="Kaur A."/>
            <person name="Patil P."/>
            <person name="Sharma S."/>
            <person name="Patil P.B."/>
        </authorList>
    </citation>
    <scope>NUCLEOTIDE SEQUENCE [LARGE SCALE GENOMIC DNA]</scope>
    <source>
        <strain evidence="1 2">DSM 12573</strain>
    </source>
</reference>
<evidence type="ECO:0000313" key="1">
    <source>
        <dbReference type="EMBL" id="KAF1686696.1"/>
    </source>
</evidence>
<dbReference type="AlphaFoldDB" id="A0A7V8GMU2"/>
<organism evidence="1 2">
    <name type="scientific">Pseudoxanthomonas broegbernensis</name>
    <dbReference type="NCBI Taxonomy" id="83619"/>
    <lineage>
        <taxon>Bacteria</taxon>
        <taxon>Pseudomonadati</taxon>
        <taxon>Pseudomonadota</taxon>
        <taxon>Gammaproteobacteria</taxon>
        <taxon>Lysobacterales</taxon>
        <taxon>Lysobacteraceae</taxon>
        <taxon>Pseudoxanthomonas</taxon>
    </lineage>
</organism>
<keyword evidence="2" id="KW-1185">Reference proteome</keyword>
<evidence type="ECO:0008006" key="3">
    <source>
        <dbReference type="Google" id="ProtNLM"/>
    </source>
</evidence>
<accession>A0A7V8GMU2</accession>
<proteinExistence type="predicted"/>
<protein>
    <recommendedName>
        <fullName evidence="3">DUF4136 domain-containing protein</fullName>
    </recommendedName>
</protein>
<dbReference type="RefSeq" id="WP_162310813.1">
    <property type="nucleotide sequence ID" value="NZ_JACHGU010000001.1"/>
</dbReference>
<gene>
    <name evidence="1" type="ORF">B1992_07255</name>
</gene>